<proteinExistence type="predicted"/>
<keyword evidence="1" id="KW-0472">Membrane</keyword>
<feature type="transmembrane region" description="Helical" evidence="1">
    <location>
        <begin position="218"/>
        <end position="236"/>
    </location>
</feature>
<dbReference type="AlphaFoldDB" id="A0AAD7TTE3"/>
<keyword evidence="1" id="KW-0812">Transmembrane</keyword>
<dbReference type="PROSITE" id="PS51257">
    <property type="entry name" value="PROKAR_LIPOPROTEIN"/>
    <property type="match status" value="1"/>
</dbReference>
<dbReference type="PANTHER" id="PTHR40465">
    <property type="entry name" value="CHROMOSOME 1, WHOLE GENOME SHOTGUN SEQUENCE"/>
    <property type="match status" value="1"/>
</dbReference>
<comment type="caution">
    <text evidence="3">The sequence shown here is derived from an EMBL/GenBank/DDBJ whole genome shotgun (WGS) entry which is preliminary data.</text>
</comment>
<name>A0AAD7TTE3_9APHY</name>
<sequence>MDQQFKPSPPPGEELSLPMQLDTTLGATFLGFACTCILYGITSLQTWMYFNYNFKDDRTLRGSVFFLWILDTLHMLFLTLTMYRYVVTDFGNIPAIVKPTWSLVAMIVVVLISNLVVRAIFGMRILRLSGGRWIIPACVVNILSVFVLGDGTYFAVEGLRVDNMVQVHHYSWSFYAGFGAEVAADAIITISQCLLLVQMRTGLERTDSIISLMMKYSINTGLLTSICAILVLVTYSAQPTNFIYFAFYFVYSKLYVNSLLATLNARRSRMMQCALERSQAPASSVMNIEFKAGELVATNQTQVLTTFIELGTRSVGSTVTYDEY</sequence>
<protein>
    <recommendedName>
        <fullName evidence="2">DUF6534 domain-containing protein</fullName>
    </recommendedName>
</protein>
<evidence type="ECO:0000256" key="1">
    <source>
        <dbReference type="SAM" id="Phobius"/>
    </source>
</evidence>
<accession>A0AAD7TTE3</accession>
<dbReference type="InterPro" id="IPR045339">
    <property type="entry name" value="DUF6534"/>
</dbReference>
<keyword evidence="1" id="KW-1133">Transmembrane helix</keyword>
<feature type="transmembrane region" description="Helical" evidence="1">
    <location>
        <begin position="242"/>
        <end position="263"/>
    </location>
</feature>
<dbReference type="Pfam" id="PF20152">
    <property type="entry name" value="DUF6534"/>
    <property type="match status" value="1"/>
</dbReference>
<evidence type="ECO:0000313" key="3">
    <source>
        <dbReference type="EMBL" id="KAJ8481463.1"/>
    </source>
</evidence>
<dbReference type="Proteomes" id="UP001215151">
    <property type="component" value="Unassembled WGS sequence"/>
</dbReference>
<feature type="transmembrane region" description="Helical" evidence="1">
    <location>
        <begin position="174"/>
        <end position="197"/>
    </location>
</feature>
<evidence type="ECO:0000313" key="4">
    <source>
        <dbReference type="Proteomes" id="UP001215151"/>
    </source>
</evidence>
<feature type="transmembrane region" description="Helical" evidence="1">
    <location>
        <begin position="62"/>
        <end position="83"/>
    </location>
</feature>
<dbReference type="PANTHER" id="PTHR40465:SF1">
    <property type="entry name" value="DUF6534 DOMAIN-CONTAINING PROTEIN"/>
    <property type="match status" value="1"/>
</dbReference>
<feature type="transmembrane region" description="Helical" evidence="1">
    <location>
        <begin position="103"/>
        <end position="121"/>
    </location>
</feature>
<feature type="transmembrane region" description="Helical" evidence="1">
    <location>
        <begin position="133"/>
        <end position="154"/>
    </location>
</feature>
<dbReference type="EMBL" id="JAPEVG010000136">
    <property type="protein sequence ID" value="KAJ8481463.1"/>
    <property type="molecule type" value="Genomic_DNA"/>
</dbReference>
<feature type="domain" description="DUF6534" evidence="2">
    <location>
        <begin position="182"/>
        <end position="268"/>
    </location>
</feature>
<keyword evidence="4" id="KW-1185">Reference proteome</keyword>
<organism evidence="3 4">
    <name type="scientific">Trametes cubensis</name>
    <dbReference type="NCBI Taxonomy" id="1111947"/>
    <lineage>
        <taxon>Eukaryota</taxon>
        <taxon>Fungi</taxon>
        <taxon>Dikarya</taxon>
        <taxon>Basidiomycota</taxon>
        <taxon>Agaricomycotina</taxon>
        <taxon>Agaricomycetes</taxon>
        <taxon>Polyporales</taxon>
        <taxon>Polyporaceae</taxon>
        <taxon>Trametes</taxon>
    </lineage>
</organism>
<evidence type="ECO:0000259" key="2">
    <source>
        <dbReference type="Pfam" id="PF20152"/>
    </source>
</evidence>
<gene>
    <name evidence="3" type="ORF">ONZ51_g5985</name>
</gene>
<reference evidence="3" key="1">
    <citation type="submission" date="2022-11" db="EMBL/GenBank/DDBJ databases">
        <title>Genome Sequence of Cubamyces cubensis.</title>
        <authorList>
            <person name="Buettner E."/>
        </authorList>
    </citation>
    <scope>NUCLEOTIDE SEQUENCE</scope>
    <source>
        <strain evidence="3">MPL-01</strain>
    </source>
</reference>
<feature type="transmembrane region" description="Helical" evidence="1">
    <location>
        <begin position="25"/>
        <end position="50"/>
    </location>
</feature>